<evidence type="ECO:0000313" key="3">
    <source>
        <dbReference type="EMBL" id="CUU56676.1"/>
    </source>
</evidence>
<dbReference type="Proteomes" id="UP000198802">
    <property type="component" value="Unassembled WGS sequence"/>
</dbReference>
<dbReference type="EMBL" id="FAOZ01000008">
    <property type="protein sequence ID" value="CUU56676.1"/>
    <property type="molecule type" value="Genomic_DNA"/>
</dbReference>
<evidence type="ECO:0000259" key="2">
    <source>
        <dbReference type="Pfam" id="PF01243"/>
    </source>
</evidence>
<feature type="domain" description="Pyridoxamine 5'-phosphate oxidase N-terminal" evidence="2">
    <location>
        <begin position="19"/>
        <end position="154"/>
    </location>
</feature>
<evidence type="ECO:0000256" key="1">
    <source>
        <dbReference type="ARBA" id="ARBA00023002"/>
    </source>
</evidence>
<dbReference type="InterPro" id="IPR011576">
    <property type="entry name" value="Pyridox_Oxase_N"/>
</dbReference>
<dbReference type="PANTHER" id="PTHR35176:SF6">
    <property type="entry name" value="HEME OXYGENASE HI_0854-RELATED"/>
    <property type="match status" value="1"/>
</dbReference>
<accession>A0A0S4QMU0</accession>
<protein>
    <submittedName>
        <fullName evidence="3">Pyridoxamine 5'-phosphate oxidase</fullName>
    </submittedName>
</protein>
<evidence type="ECO:0000313" key="4">
    <source>
        <dbReference type="Proteomes" id="UP000198802"/>
    </source>
</evidence>
<dbReference type="InterPro" id="IPR052019">
    <property type="entry name" value="F420H2_bilvrd_red/Heme_oxyg"/>
</dbReference>
<sequence>MQPDLISTQRRGRRIALTSDEVDALLTEHRVCRVATLTSSGAPHVSPLWYVWDGTSLWLYSIVRSQRWADLLRDGRAAVVVDAGDDFGELHGVELRGRFEQVGSAPRTGAEDHPELATPERLFAAKYIANPDGSMYHDGRHAWLRLTPEKVASWDHRKI</sequence>
<dbReference type="Gene3D" id="2.30.110.10">
    <property type="entry name" value="Electron Transport, Fmn-binding Protein, Chain A"/>
    <property type="match status" value="1"/>
</dbReference>
<keyword evidence="1" id="KW-0560">Oxidoreductase</keyword>
<keyword evidence="4" id="KW-1185">Reference proteome</keyword>
<dbReference type="GO" id="GO:0005829">
    <property type="term" value="C:cytosol"/>
    <property type="evidence" value="ECO:0007669"/>
    <property type="project" value="TreeGrafter"/>
</dbReference>
<dbReference type="AlphaFoldDB" id="A0A0S4QMU0"/>
<organism evidence="3 4">
    <name type="scientific">Parafrankia irregularis</name>
    <dbReference type="NCBI Taxonomy" id="795642"/>
    <lineage>
        <taxon>Bacteria</taxon>
        <taxon>Bacillati</taxon>
        <taxon>Actinomycetota</taxon>
        <taxon>Actinomycetes</taxon>
        <taxon>Frankiales</taxon>
        <taxon>Frankiaceae</taxon>
        <taxon>Parafrankia</taxon>
    </lineage>
</organism>
<dbReference type="InterPro" id="IPR012349">
    <property type="entry name" value="Split_barrel_FMN-bd"/>
</dbReference>
<dbReference type="Pfam" id="PF01243">
    <property type="entry name" value="PNPOx_N"/>
    <property type="match status" value="1"/>
</dbReference>
<gene>
    <name evidence="3" type="ORF">Ga0074812_108204</name>
</gene>
<proteinExistence type="predicted"/>
<name>A0A0S4QMU0_9ACTN</name>
<dbReference type="PANTHER" id="PTHR35176">
    <property type="entry name" value="HEME OXYGENASE HI_0854-RELATED"/>
    <property type="match status" value="1"/>
</dbReference>
<dbReference type="GO" id="GO:0016627">
    <property type="term" value="F:oxidoreductase activity, acting on the CH-CH group of donors"/>
    <property type="evidence" value="ECO:0007669"/>
    <property type="project" value="TreeGrafter"/>
</dbReference>
<dbReference type="SUPFAM" id="SSF50475">
    <property type="entry name" value="FMN-binding split barrel"/>
    <property type="match status" value="1"/>
</dbReference>
<dbReference type="GO" id="GO:0070967">
    <property type="term" value="F:coenzyme F420 binding"/>
    <property type="evidence" value="ECO:0007669"/>
    <property type="project" value="TreeGrafter"/>
</dbReference>
<reference evidence="4" key="1">
    <citation type="submission" date="2015-11" db="EMBL/GenBank/DDBJ databases">
        <authorList>
            <person name="Varghese N."/>
        </authorList>
    </citation>
    <scope>NUCLEOTIDE SEQUENCE [LARGE SCALE GENOMIC DNA]</scope>
    <source>
        <strain evidence="4">DSM 45899</strain>
    </source>
</reference>